<dbReference type="SUPFAM" id="SSF56176">
    <property type="entry name" value="FAD-binding/transporter-associated domain-like"/>
    <property type="match status" value="1"/>
</dbReference>
<dbReference type="GO" id="GO:0005829">
    <property type="term" value="C:cytosol"/>
    <property type="evidence" value="ECO:0007669"/>
    <property type="project" value="TreeGrafter"/>
</dbReference>
<keyword evidence="19" id="KW-1185">Reference proteome</keyword>
<evidence type="ECO:0000256" key="10">
    <source>
        <dbReference type="ARBA" id="ARBA00022960"/>
    </source>
</evidence>
<dbReference type="GO" id="GO:0071555">
    <property type="term" value="P:cell wall organization"/>
    <property type="evidence" value="ECO:0007669"/>
    <property type="project" value="UniProtKB-KW"/>
</dbReference>
<dbReference type="PANTHER" id="PTHR21071">
    <property type="entry name" value="UDP-N-ACETYLENOLPYRUVOYLGLUCOSAMINE REDUCTASE"/>
    <property type="match status" value="1"/>
</dbReference>
<dbReference type="GO" id="GO:0051301">
    <property type="term" value="P:cell division"/>
    <property type="evidence" value="ECO:0007669"/>
    <property type="project" value="UniProtKB-KW"/>
</dbReference>
<reference evidence="18" key="1">
    <citation type="submission" date="2020-08" db="EMBL/GenBank/DDBJ databases">
        <title>Genome public.</title>
        <authorList>
            <person name="Liu C."/>
            <person name="Sun Q."/>
        </authorList>
    </citation>
    <scope>NUCLEOTIDE SEQUENCE</scope>
    <source>
        <strain evidence="18">NSJ-33</strain>
    </source>
</reference>
<dbReference type="InterPro" id="IPR016167">
    <property type="entry name" value="FAD-bd_PCMH_sub1"/>
</dbReference>
<evidence type="ECO:0000256" key="2">
    <source>
        <dbReference type="ARBA" id="ARBA00003921"/>
    </source>
</evidence>
<comment type="catalytic activity">
    <reaction evidence="15 16">
        <text>UDP-N-acetyl-alpha-D-muramate + NADP(+) = UDP-N-acetyl-3-O-(1-carboxyvinyl)-alpha-D-glucosamine + NADPH + H(+)</text>
        <dbReference type="Rhea" id="RHEA:12248"/>
        <dbReference type="ChEBI" id="CHEBI:15378"/>
        <dbReference type="ChEBI" id="CHEBI:57783"/>
        <dbReference type="ChEBI" id="CHEBI:58349"/>
        <dbReference type="ChEBI" id="CHEBI:68483"/>
        <dbReference type="ChEBI" id="CHEBI:70757"/>
        <dbReference type="EC" id="1.3.1.98"/>
    </reaction>
</comment>
<evidence type="ECO:0000259" key="17">
    <source>
        <dbReference type="PROSITE" id="PS51387"/>
    </source>
</evidence>
<dbReference type="InterPro" id="IPR003170">
    <property type="entry name" value="MurB"/>
</dbReference>
<comment type="function">
    <text evidence="2 16">Cell wall formation.</text>
</comment>
<dbReference type="GO" id="GO:0071949">
    <property type="term" value="F:FAD binding"/>
    <property type="evidence" value="ECO:0007669"/>
    <property type="project" value="InterPro"/>
</dbReference>
<dbReference type="SUPFAM" id="SSF56194">
    <property type="entry name" value="Uridine diphospho-N-Acetylenolpyruvylglucosamine reductase, MurB, C-terminal domain"/>
    <property type="match status" value="1"/>
</dbReference>
<keyword evidence="7 16" id="KW-0285">Flavoprotein</keyword>
<dbReference type="InterPro" id="IPR016166">
    <property type="entry name" value="FAD-bd_PCMH"/>
</dbReference>
<dbReference type="Proteomes" id="UP000610760">
    <property type="component" value="Unassembled WGS sequence"/>
</dbReference>
<dbReference type="Gene3D" id="3.90.78.10">
    <property type="entry name" value="UDP-N-acetylenolpyruvoylglucosamine reductase, C-terminal domain"/>
    <property type="match status" value="1"/>
</dbReference>
<dbReference type="GO" id="GO:0008762">
    <property type="term" value="F:UDP-N-acetylmuramate dehydrogenase activity"/>
    <property type="evidence" value="ECO:0007669"/>
    <property type="project" value="UniProtKB-UniRule"/>
</dbReference>
<dbReference type="PANTHER" id="PTHR21071:SF4">
    <property type="entry name" value="UDP-N-ACETYLENOLPYRUVOYLGLUCOSAMINE REDUCTASE"/>
    <property type="match status" value="1"/>
</dbReference>
<keyword evidence="8 16" id="KW-0274">FAD</keyword>
<evidence type="ECO:0000313" key="19">
    <source>
        <dbReference type="Proteomes" id="UP000610760"/>
    </source>
</evidence>
<evidence type="ECO:0000256" key="6">
    <source>
        <dbReference type="ARBA" id="ARBA00022618"/>
    </source>
</evidence>
<protein>
    <recommendedName>
        <fullName evidence="16">UDP-N-acetylenolpyruvoylglucosamine reductase</fullName>
        <ecNumber evidence="16">1.3.1.98</ecNumber>
    </recommendedName>
    <alternativeName>
        <fullName evidence="16">UDP-N-acetylmuramate dehydrogenase</fullName>
    </alternativeName>
</protein>
<dbReference type="Pfam" id="PF01565">
    <property type="entry name" value="FAD_binding_4"/>
    <property type="match status" value="1"/>
</dbReference>
<keyword evidence="13 16" id="KW-0131">Cell cycle</keyword>
<evidence type="ECO:0000256" key="4">
    <source>
        <dbReference type="ARBA" id="ARBA00004752"/>
    </source>
</evidence>
<proteinExistence type="inferred from homology"/>
<comment type="pathway">
    <text evidence="4 16">Cell wall biogenesis; peptidoglycan biosynthesis.</text>
</comment>
<evidence type="ECO:0000256" key="13">
    <source>
        <dbReference type="ARBA" id="ARBA00023306"/>
    </source>
</evidence>
<name>A0A926I6E5_9FIRM</name>
<keyword evidence="5 16" id="KW-0963">Cytoplasm</keyword>
<comment type="cofactor">
    <cofactor evidence="1 16">
        <name>FAD</name>
        <dbReference type="ChEBI" id="CHEBI:57692"/>
    </cofactor>
</comment>
<evidence type="ECO:0000313" key="18">
    <source>
        <dbReference type="EMBL" id="MBC8558766.1"/>
    </source>
</evidence>
<evidence type="ECO:0000256" key="11">
    <source>
        <dbReference type="ARBA" id="ARBA00022984"/>
    </source>
</evidence>
<feature type="active site" evidence="16">
    <location>
        <position position="175"/>
    </location>
</feature>
<feature type="active site" description="Proton donor" evidence="16">
    <location>
        <position position="225"/>
    </location>
</feature>
<dbReference type="GO" id="GO:0009252">
    <property type="term" value="P:peptidoglycan biosynthetic process"/>
    <property type="evidence" value="ECO:0007669"/>
    <property type="project" value="UniProtKB-UniRule"/>
</dbReference>
<dbReference type="AlphaFoldDB" id="A0A926I6E5"/>
<evidence type="ECO:0000256" key="3">
    <source>
        <dbReference type="ARBA" id="ARBA00004496"/>
    </source>
</evidence>
<dbReference type="InterPro" id="IPR011601">
    <property type="entry name" value="MurB_C"/>
</dbReference>
<evidence type="ECO:0000256" key="5">
    <source>
        <dbReference type="ARBA" id="ARBA00022490"/>
    </source>
</evidence>
<dbReference type="Gene3D" id="3.30.43.10">
    <property type="entry name" value="Uridine Diphospho-n-acetylenolpyruvylglucosamine Reductase, domain 2"/>
    <property type="match status" value="1"/>
</dbReference>
<keyword evidence="14 16" id="KW-0961">Cell wall biogenesis/degradation</keyword>
<comment type="caution">
    <text evidence="18">The sequence shown here is derived from an EMBL/GenBank/DDBJ whole genome shotgun (WGS) entry which is preliminary data.</text>
</comment>
<comment type="similarity">
    <text evidence="16">Belongs to the MurB family.</text>
</comment>
<evidence type="ECO:0000256" key="15">
    <source>
        <dbReference type="ARBA" id="ARBA00048914"/>
    </source>
</evidence>
<dbReference type="InterPro" id="IPR016169">
    <property type="entry name" value="FAD-bd_PCMH_sub2"/>
</dbReference>
<dbReference type="InterPro" id="IPR036318">
    <property type="entry name" value="FAD-bd_PCMH-like_sf"/>
</dbReference>
<gene>
    <name evidence="16 18" type="primary">murB</name>
    <name evidence="18" type="ORF">H8710_01650</name>
</gene>
<organism evidence="18 19">
    <name type="scientific">Fumia xinanensis</name>
    <dbReference type="NCBI Taxonomy" id="2763659"/>
    <lineage>
        <taxon>Bacteria</taxon>
        <taxon>Bacillati</taxon>
        <taxon>Bacillota</taxon>
        <taxon>Clostridia</taxon>
        <taxon>Eubacteriales</taxon>
        <taxon>Oscillospiraceae</taxon>
        <taxon>Fumia</taxon>
    </lineage>
</organism>
<evidence type="ECO:0000256" key="9">
    <source>
        <dbReference type="ARBA" id="ARBA00022857"/>
    </source>
</evidence>
<evidence type="ECO:0000256" key="14">
    <source>
        <dbReference type="ARBA" id="ARBA00023316"/>
    </source>
</evidence>
<keyword evidence="10 16" id="KW-0133">Cell shape</keyword>
<dbReference type="NCBIfam" id="NF010480">
    <property type="entry name" value="PRK13905.1"/>
    <property type="match status" value="1"/>
</dbReference>
<keyword evidence="9 16" id="KW-0521">NADP</keyword>
<keyword evidence="11 16" id="KW-0573">Peptidoglycan synthesis</keyword>
<feature type="active site" evidence="16">
    <location>
        <position position="295"/>
    </location>
</feature>
<dbReference type="Gene3D" id="3.30.465.10">
    <property type="match status" value="1"/>
</dbReference>
<dbReference type="InterPro" id="IPR036635">
    <property type="entry name" value="MurB_C_sf"/>
</dbReference>
<dbReference type="PROSITE" id="PS51387">
    <property type="entry name" value="FAD_PCMH"/>
    <property type="match status" value="1"/>
</dbReference>
<comment type="subcellular location">
    <subcellularLocation>
        <location evidence="3 16">Cytoplasm</location>
    </subcellularLocation>
</comment>
<evidence type="ECO:0000256" key="12">
    <source>
        <dbReference type="ARBA" id="ARBA00023002"/>
    </source>
</evidence>
<dbReference type="GO" id="GO:0008360">
    <property type="term" value="P:regulation of cell shape"/>
    <property type="evidence" value="ECO:0007669"/>
    <property type="project" value="UniProtKB-KW"/>
</dbReference>
<dbReference type="InterPro" id="IPR006094">
    <property type="entry name" value="Oxid_FAD_bind_N"/>
</dbReference>
<evidence type="ECO:0000256" key="7">
    <source>
        <dbReference type="ARBA" id="ARBA00022630"/>
    </source>
</evidence>
<keyword evidence="6 16" id="KW-0132">Cell division</keyword>
<dbReference type="HAMAP" id="MF_00037">
    <property type="entry name" value="MurB"/>
    <property type="match status" value="1"/>
</dbReference>
<dbReference type="EMBL" id="JACRSV010000001">
    <property type="protein sequence ID" value="MBC8558766.1"/>
    <property type="molecule type" value="Genomic_DNA"/>
</dbReference>
<evidence type="ECO:0000256" key="16">
    <source>
        <dbReference type="HAMAP-Rule" id="MF_00037"/>
    </source>
</evidence>
<evidence type="ECO:0000256" key="8">
    <source>
        <dbReference type="ARBA" id="ARBA00022827"/>
    </source>
</evidence>
<dbReference type="EC" id="1.3.1.98" evidence="16"/>
<feature type="domain" description="FAD-binding PCMH-type" evidence="17">
    <location>
        <begin position="32"/>
        <end position="198"/>
    </location>
</feature>
<dbReference type="RefSeq" id="WP_249293650.1">
    <property type="nucleotide sequence ID" value="NZ_JACRSV010000001.1"/>
</dbReference>
<sequence>MNGYDKVKAYCAEAGIRFLCDEPMKKHTSFQIGGTVPLFVVPKNVEELSALLPVLRENIPHFFLGKGSNLLIDDEGVDAAAVFLGKDFARCTVEGDVLICEAGAPLAKACYTAYRYGLSGLEFAWGIPGSVGGAAYMNAGAYGGEMKDVVTYCEHLDEKGNLCRISAQELQYCYRHSFYTGKPLCIVRTAMKLVLKDKEEIRARMDELMGRRKSKQPLEYPSGGSTFKRPEGAFAAALIEQCGLKGLCVGGAMVSEKHSGFVINYKDATCKDVLKLIQKVKEEVKRQTGFCLECEVMQLKADGSAVRAVPAGCF</sequence>
<keyword evidence="12 16" id="KW-0560">Oxidoreductase</keyword>
<accession>A0A926I6E5</accession>
<dbReference type="NCBIfam" id="TIGR00179">
    <property type="entry name" value="murB"/>
    <property type="match status" value="1"/>
</dbReference>
<evidence type="ECO:0000256" key="1">
    <source>
        <dbReference type="ARBA" id="ARBA00001974"/>
    </source>
</evidence>
<dbReference type="Pfam" id="PF02873">
    <property type="entry name" value="MurB_C"/>
    <property type="match status" value="1"/>
</dbReference>